<reference evidence="9" key="1">
    <citation type="submission" date="2007-04" db="EMBL/GenBank/DDBJ databases">
        <title>Annotation of Pediculus humanus corporis strain USDA.</title>
        <authorList>
            <person name="Kirkness E."/>
            <person name="Hannick L."/>
            <person name="Hass B."/>
            <person name="Bruggner R."/>
            <person name="Lawson D."/>
            <person name="Bidwell S."/>
            <person name="Joardar V."/>
            <person name="Caler E."/>
            <person name="Walenz B."/>
            <person name="Inman J."/>
            <person name="Schobel S."/>
            <person name="Galinsky K."/>
            <person name="Amedeo P."/>
            <person name="Strausberg R."/>
        </authorList>
    </citation>
    <scope>NUCLEOTIDE SEQUENCE</scope>
    <source>
        <strain evidence="9">USDA</strain>
    </source>
</reference>
<dbReference type="STRING" id="121224.E0VY36"/>
<dbReference type="EMBL" id="DS235843">
    <property type="protein sequence ID" value="EEB18292.1"/>
    <property type="molecule type" value="Genomic_DNA"/>
</dbReference>
<dbReference type="AlphaFoldDB" id="E0VY36"/>
<comment type="similarity">
    <text evidence="2">Belongs to the COG7 family.</text>
</comment>
<dbReference type="GO" id="GO:0006890">
    <property type="term" value="P:retrograde vesicle-mediated transport, Golgi to endoplasmic reticulum"/>
    <property type="evidence" value="ECO:0007669"/>
    <property type="project" value="TreeGrafter"/>
</dbReference>
<keyword evidence="4" id="KW-0813">Transport</keyword>
<dbReference type="GO" id="GO:0017119">
    <property type="term" value="C:Golgi transport complex"/>
    <property type="evidence" value="ECO:0007669"/>
    <property type="project" value="InterPro"/>
</dbReference>
<evidence type="ECO:0000256" key="8">
    <source>
        <dbReference type="ARBA" id="ARBA00031345"/>
    </source>
</evidence>
<accession>E0VY36</accession>
<comment type="subcellular location">
    <subcellularLocation>
        <location evidence="1">Golgi apparatus membrane</location>
        <topology evidence="1">Peripheral membrane protein</topology>
    </subcellularLocation>
</comment>
<reference evidence="10" key="3">
    <citation type="submission" date="2021-02" db="UniProtKB">
        <authorList>
            <consortium name="EnsemblMetazoa"/>
        </authorList>
    </citation>
    <scope>IDENTIFICATION</scope>
    <source>
        <strain evidence="10">USDA</strain>
    </source>
</reference>
<dbReference type="KEGG" id="phu:Phum_PHUM509070"/>
<dbReference type="OMA" id="LKYYHNC"/>
<dbReference type="RefSeq" id="XP_002431030.1">
    <property type="nucleotide sequence ID" value="XM_002430985.1"/>
</dbReference>
<dbReference type="EMBL" id="AAZO01006194">
    <property type="status" value="NOT_ANNOTATED_CDS"/>
    <property type="molecule type" value="Genomic_DNA"/>
</dbReference>
<evidence type="ECO:0000313" key="10">
    <source>
        <dbReference type="EnsemblMetazoa" id="PHUM509070-PA"/>
    </source>
</evidence>
<dbReference type="VEuPathDB" id="VectorBase:PHUM509070"/>
<proteinExistence type="inferred from homology"/>
<dbReference type="OrthoDB" id="245173at2759"/>
<gene>
    <name evidence="10" type="primary">8233012</name>
    <name evidence="9" type="ORF">Phum_PHUM509070</name>
</gene>
<dbReference type="GO" id="GO:0006886">
    <property type="term" value="P:intracellular protein transport"/>
    <property type="evidence" value="ECO:0007669"/>
    <property type="project" value="InterPro"/>
</dbReference>
<evidence type="ECO:0000313" key="11">
    <source>
        <dbReference type="Proteomes" id="UP000009046"/>
    </source>
</evidence>
<dbReference type="GO" id="GO:0000139">
    <property type="term" value="C:Golgi membrane"/>
    <property type="evidence" value="ECO:0007669"/>
    <property type="project" value="UniProtKB-SubCell"/>
</dbReference>
<dbReference type="CTD" id="8233012"/>
<evidence type="ECO:0000256" key="1">
    <source>
        <dbReference type="ARBA" id="ARBA00004395"/>
    </source>
</evidence>
<organism>
    <name type="scientific">Pediculus humanus subsp. corporis</name>
    <name type="common">Body louse</name>
    <dbReference type="NCBI Taxonomy" id="121224"/>
    <lineage>
        <taxon>Eukaryota</taxon>
        <taxon>Metazoa</taxon>
        <taxon>Ecdysozoa</taxon>
        <taxon>Arthropoda</taxon>
        <taxon>Hexapoda</taxon>
        <taxon>Insecta</taxon>
        <taxon>Pterygota</taxon>
        <taxon>Neoptera</taxon>
        <taxon>Paraneoptera</taxon>
        <taxon>Psocodea</taxon>
        <taxon>Troctomorpha</taxon>
        <taxon>Phthiraptera</taxon>
        <taxon>Anoplura</taxon>
        <taxon>Pediculidae</taxon>
        <taxon>Pediculus</taxon>
    </lineage>
</organism>
<evidence type="ECO:0000256" key="7">
    <source>
        <dbReference type="ARBA" id="ARBA00023136"/>
    </source>
</evidence>
<dbReference type="eggNOG" id="KOG4182">
    <property type="taxonomic scope" value="Eukaryota"/>
</dbReference>
<keyword evidence="6" id="KW-0333">Golgi apparatus</keyword>
<reference evidence="9" key="2">
    <citation type="submission" date="2007-04" db="EMBL/GenBank/DDBJ databases">
        <title>The genome of the human body louse.</title>
        <authorList>
            <consortium name="The Human Body Louse Genome Consortium"/>
            <person name="Kirkness E."/>
            <person name="Walenz B."/>
            <person name="Hass B."/>
            <person name="Bruggner R."/>
            <person name="Strausberg R."/>
        </authorList>
    </citation>
    <scope>NUCLEOTIDE SEQUENCE</scope>
    <source>
        <strain evidence="9">USDA</strain>
    </source>
</reference>
<keyword evidence="11" id="KW-1185">Reference proteome</keyword>
<dbReference type="Pfam" id="PF10191">
    <property type="entry name" value="COG7"/>
    <property type="match status" value="2"/>
</dbReference>
<dbReference type="EnsemblMetazoa" id="PHUM509070-RA">
    <property type="protein sequence ID" value="PHUM509070-PA"/>
    <property type="gene ID" value="PHUM509070"/>
</dbReference>
<dbReference type="GO" id="GO:0007030">
    <property type="term" value="P:Golgi organization"/>
    <property type="evidence" value="ECO:0007669"/>
    <property type="project" value="TreeGrafter"/>
</dbReference>
<keyword evidence="5" id="KW-0653">Protein transport</keyword>
<evidence type="ECO:0000256" key="6">
    <source>
        <dbReference type="ARBA" id="ARBA00023034"/>
    </source>
</evidence>
<dbReference type="HOGENOM" id="CLU_006044_2_0_1"/>
<evidence type="ECO:0000256" key="5">
    <source>
        <dbReference type="ARBA" id="ARBA00022927"/>
    </source>
</evidence>
<dbReference type="Proteomes" id="UP000009046">
    <property type="component" value="Unassembled WGS sequence"/>
</dbReference>
<dbReference type="InParanoid" id="E0VY36"/>
<evidence type="ECO:0000256" key="3">
    <source>
        <dbReference type="ARBA" id="ARBA00020984"/>
    </source>
</evidence>
<sequence length="731" mass="83724">MDLDEFAKPNFDPKKWIDNMTKDVDKGEEREKSVMSLIAKLQVQFHRLNGDFESTARDVIHHLPKINKDAGKLSEDAGDLQDKMNAVRDEIDKIKKNTDMTISSLEKIDRVKMELMKYKEALHEADKWTMLSNDIKAALDVRDIDTVTCKVLTMQQSLSILTNAHDYEDKKLELESFKNQLEAMASPLLLQAFTSKSIEQSKKYVETFKSINRLPQLLKLYSQNQKSLLIQAWEIMSDVDSDENVVESFRNYYNTLYSTWIEQIKWFDCVFSEKTGVDVLLELFKDLCQALSPKFIKHMDNSLKQVSEPLILLMDLKTCAQQFANNLKSAIGTLSNNSNIDKVKSLGKAIYLPYKNHISKYGVYQEAALHPHLASLNVLTDDIMESVQNLGSQNSKAFSYLDDANNLCVNLTESCGYPGYLKVAENFLNSYLNQYRLIKKKINESQQKNYEEVNMFQMCLNILQYLGNFLNRVKQLDQECMLNLTKVKMEYSKPDVHPFYNYPELLLDETKRGEFDNVLRNLSETNQLNEFKSVFDNVRDLCRDVYDASYKIMFEPILTILNSLGTSMWDVKRGTTTSTSDLPDYSFVPQEYITQIGQYLMNMPQLLDPFSLSKNLELALALSLVGSYYSELLDSTATDENSFAELFLSQISKGTCKAYAKQILAIQKLSNFASKQLATDINYLGNVLEDMGFNLTKKLQDIAILLKLSPPSSVQSIKALKNSKNVNCLEK</sequence>
<evidence type="ECO:0000256" key="2">
    <source>
        <dbReference type="ARBA" id="ARBA00005831"/>
    </source>
</evidence>
<dbReference type="GeneID" id="8233012"/>
<dbReference type="FunCoup" id="E0VY36">
    <property type="interactions" value="763"/>
</dbReference>
<evidence type="ECO:0000256" key="4">
    <source>
        <dbReference type="ARBA" id="ARBA00022448"/>
    </source>
</evidence>
<dbReference type="PANTHER" id="PTHR21443">
    <property type="entry name" value="CONSERVED OLIGOMERIC GOLGI COMPLEX COMPONENT 7"/>
    <property type="match status" value="1"/>
</dbReference>
<name>E0VY36_PEDHC</name>
<dbReference type="PANTHER" id="PTHR21443:SF0">
    <property type="entry name" value="CONSERVED OLIGOMERIC GOLGI COMPLEX SUBUNIT 7"/>
    <property type="match status" value="1"/>
</dbReference>
<evidence type="ECO:0000313" key="9">
    <source>
        <dbReference type="EMBL" id="EEB18292.1"/>
    </source>
</evidence>
<dbReference type="InterPro" id="IPR019335">
    <property type="entry name" value="COG7"/>
</dbReference>
<protein>
    <recommendedName>
        <fullName evidence="3">Conserved oligomeric Golgi complex subunit 7</fullName>
    </recommendedName>
    <alternativeName>
        <fullName evidence="8">Component of oligomeric Golgi complex 7</fullName>
    </alternativeName>
</protein>
<keyword evidence="7" id="KW-0472">Membrane</keyword>